<dbReference type="Proteomes" id="UP001164705">
    <property type="component" value="Chromosome"/>
</dbReference>
<dbReference type="InterPro" id="IPR052928">
    <property type="entry name" value="Desiccation-related_membrane"/>
</dbReference>
<gene>
    <name evidence="2" type="ORF">N7U66_06750</name>
</gene>
<dbReference type="PANTHER" id="PTHR35792">
    <property type="entry name" value="GENERAL STRESS PROTEIN"/>
    <property type="match status" value="1"/>
</dbReference>
<dbReference type="PANTHER" id="PTHR35792:SF2">
    <property type="entry name" value="GENERAL STRESS PROTEIN"/>
    <property type="match status" value="1"/>
</dbReference>
<dbReference type="InterPro" id="IPR024623">
    <property type="entry name" value="YtxH"/>
</dbReference>
<accession>A0A9E8MYK3</accession>
<evidence type="ECO:0000313" key="3">
    <source>
        <dbReference type="Proteomes" id="UP001164705"/>
    </source>
</evidence>
<keyword evidence="3" id="KW-1185">Reference proteome</keyword>
<protein>
    <submittedName>
        <fullName evidence="2">YtxH domain-containing protein</fullName>
    </submittedName>
</protein>
<organism evidence="2 3">
    <name type="scientific">Lacinutrix neustonica</name>
    <dbReference type="NCBI Taxonomy" id="2980107"/>
    <lineage>
        <taxon>Bacteria</taxon>
        <taxon>Pseudomonadati</taxon>
        <taxon>Bacteroidota</taxon>
        <taxon>Flavobacteriia</taxon>
        <taxon>Flavobacteriales</taxon>
        <taxon>Flavobacteriaceae</taxon>
        <taxon>Lacinutrix</taxon>
    </lineage>
</organism>
<evidence type="ECO:0000313" key="2">
    <source>
        <dbReference type="EMBL" id="WAC03264.1"/>
    </source>
</evidence>
<proteinExistence type="predicted"/>
<dbReference type="RefSeq" id="WP_267677840.1">
    <property type="nucleotide sequence ID" value="NZ_CP113088.1"/>
</dbReference>
<keyword evidence="1" id="KW-0812">Transmembrane</keyword>
<feature type="transmembrane region" description="Helical" evidence="1">
    <location>
        <begin position="6"/>
        <end position="26"/>
    </location>
</feature>
<dbReference type="KEGG" id="lnu:N7U66_06750"/>
<sequence length="121" mass="12852">MSNNSTTALGLLLGTAIGATLGILFAPDKGVNTRKKLTEEANYVKDRVATGAIDLKDQVMSSVASGKVTLESQLENLANNASYKADDVISSLEDKLADLKAKNKKYQKSDLSKSDLSNTTV</sequence>
<reference evidence="2" key="1">
    <citation type="submission" date="2022-11" db="EMBL/GenBank/DDBJ databases">
        <title>Lacinutrix neustonica HL-RS19T sp. nov., isolated from the surface microlayer sample of brackish Lake Shihwa.</title>
        <authorList>
            <person name="Choi J.Y."/>
            <person name="Hwang C.Y."/>
        </authorList>
    </citation>
    <scope>NUCLEOTIDE SEQUENCE</scope>
    <source>
        <strain evidence="2">HL-RS19</strain>
    </source>
</reference>
<evidence type="ECO:0000256" key="1">
    <source>
        <dbReference type="SAM" id="Phobius"/>
    </source>
</evidence>
<keyword evidence="1" id="KW-0472">Membrane</keyword>
<dbReference type="Pfam" id="PF12732">
    <property type="entry name" value="YtxH"/>
    <property type="match status" value="1"/>
</dbReference>
<dbReference type="Gene3D" id="1.20.120.20">
    <property type="entry name" value="Apolipoprotein"/>
    <property type="match status" value="1"/>
</dbReference>
<dbReference type="EMBL" id="CP113088">
    <property type="protein sequence ID" value="WAC03264.1"/>
    <property type="molecule type" value="Genomic_DNA"/>
</dbReference>
<dbReference type="AlphaFoldDB" id="A0A9E8MYK3"/>
<keyword evidence="1" id="KW-1133">Transmembrane helix</keyword>
<name>A0A9E8MYK3_9FLAO</name>